<dbReference type="AlphaFoldDB" id="A0A246BIN3"/>
<sequence>MVEVSGQAWDVWLRLERQGCVVETEKHLHPKWDRVVFVVTVCRRGVVVATGSGPTERQAFLAALIEAVQLEAVPCGPVVPAVVGGDRVAFLA</sequence>
<dbReference type="EMBL" id="NHMK01000020">
    <property type="protein sequence ID" value="OWL95114.1"/>
    <property type="molecule type" value="Genomic_DNA"/>
</dbReference>
<keyword evidence="2" id="KW-1185">Reference proteome</keyword>
<reference evidence="1 2" key="1">
    <citation type="submission" date="2017-05" db="EMBL/GenBank/DDBJ databases">
        <title>De novo genome assembly of Deniococcus indicus strain DR1.</title>
        <authorList>
            <person name="Chauhan D."/>
            <person name="Yennamalli R.M."/>
            <person name="Priyadarshini R."/>
        </authorList>
    </citation>
    <scope>NUCLEOTIDE SEQUENCE [LARGE SCALE GENOMIC DNA]</scope>
    <source>
        <strain evidence="1 2">DR1</strain>
    </source>
</reference>
<evidence type="ECO:0000313" key="2">
    <source>
        <dbReference type="Proteomes" id="UP000197208"/>
    </source>
</evidence>
<proteinExistence type="predicted"/>
<gene>
    <name evidence="1" type="ORF">CBQ26_13765</name>
</gene>
<evidence type="ECO:0000313" key="1">
    <source>
        <dbReference type="EMBL" id="OWL95114.1"/>
    </source>
</evidence>
<dbReference type="RefSeq" id="WP_088249202.1">
    <property type="nucleotide sequence ID" value="NZ_NHMK01000020.1"/>
</dbReference>
<name>A0A246BIN3_9DEIO</name>
<comment type="caution">
    <text evidence="1">The sequence shown here is derived from an EMBL/GenBank/DDBJ whole genome shotgun (WGS) entry which is preliminary data.</text>
</comment>
<dbReference type="Proteomes" id="UP000197208">
    <property type="component" value="Unassembled WGS sequence"/>
</dbReference>
<accession>A0A246BIN3</accession>
<protein>
    <submittedName>
        <fullName evidence="1">Uncharacterized protein</fullName>
    </submittedName>
</protein>
<organism evidence="1 2">
    <name type="scientific">Deinococcus indicus</name>
    <dbReference type="NCBI Taxonomy" id="223556"/>
    <lineage>
        <taxon>Bacteria</taxon>
        <taxon>Thermotogati</taxon>
        <taxon>Deinococcota</taxon>
        <taxon>Deinococci</taxon>
        <taxon>Deinococcales</taxon>
        <taxon>Deinococcaceae</taxon>
        <taxon>Deinococcus</taxon>
    </lineage>
</organism>